<evidence type="ECO:0000256" key="4">
    <source>
        <dbReference type="ARBA" id="ARBA00023004"/>
    </source>
</evidence>
<evidence type="ECO:0000259" key="6">
    <source>
        <dbReference type="Pfam" id="PF02754"/>
    </source>
</evidence>
<organism evidence="7">
    <name type="scientific">hydrothermal vent metagenome</name>
    <dbReference type="NCBI Taxonomy" id="652676"/>
    <lineage>
        <taxon>unclassified sequences</taxon>
        <taxon>metagenomes</taxon>
        <taxon>ecological metagenomes</taxon>
    </lineage>
</organism>
<dbReference type="GO" id="GO:0046872">
    <property type="term" value="F:metal ion binding"/>
    <property type="evidence" value="ECO:0007669"/>
    <property type="project" value="UniProtKB-KW"/>
</dbReference>
<sequence length="490" mass="55310">MAVRICPWMDGISQEARDGGVMHTLISFPRRAWERGILQNSYTAKETLMAREGSLEAPTRHPLGQDTAEFWDEENLFTELERVFDICHGCRRCVSLCGSFPTLLDLVDESGTFEVDGVDKKDYWKVVDDCFLCDLCYLTKCPYVPPHEWNVDFPHLMLRAKAFKFKQGNTKLRDKLITSTDALGKFASIPVITQTVNAVNNNGVTRSILDKTLGIHPDALLPKYDSRTLLKRDKKRTPAGIKTEATETTTGKVALFATCYGNYNEPQIGEDLIKVFEHNKIQIQLVQNTQCCGMPKLELGDLDAVTKAKDANIKILAKLVDEGWDIVTPVPSCTLMFKQELPLMFPDDVDVINVQQAMFDPFEYLMLRNKANKLNTEFKQSLGKISYHVACHQRVQRIGMKTRDMLNLIPDTEVLPIERCSGHDGTYTFKSEFHDTAMKICKPVVNKVKQHESDVYTSDCAMAGHHIEAGLADGSKPIHPISLIRKAYDI</sequence>
<reference evidence="7" key="1">
    <citation type="submission" date="2018-06" db="EMBL/GenBank/DDBJ databases">
        <authorList>
            <person name="Zhirakovskaya E."/>
        </authorList>
    </citation>
    <scope>NUCLEOTIDE SEQUENCE</scope>
</reference>
<accession>A0A3B0WL35</accession>
<evidence type="ECO:0000256" key="3">
    <source>
        <dbReference type="ARBA" id="ARBA00022737"/>
    </source>
</evidence>
<dbReference type="GO" id="GO:0016491">
    <property type="term" value="F:oxidoreductase activity"/>
    <property type="evidence" value="ECO:0007669"/>
    <property type="project" value="UniProtKB-ARBA"/>
</dbReference>
<dbReference type="AlphaFoldDB" id="A0A3B0WL35"/>
<proteinExistence type="predicted"/>
<name>A0A3B0WL35_9ZZZZ</name>
<evidence type="ECO:0000256" key="2">
    <source>
        <dbReference type="ARBA" id="ARBA00022723"/>
    </source>
</evidence>
<dbReference type="GO" id="GO:0051539">
    <property type="term" value="F:4 iron, 4 sulfur cluster binding"/>
    <property type="evidence" value="ECO:0007669"/>
    <property type="project" value="UniProtKB-KW"/>
</dbReference>
<dbReference type="EMBL" id="UOFE01000031">
    <property type="protein sequence ID" value="VAW53023.1"/>
    <property type="molecule type" value="Genomic_DNA"/>
</dbReference>
<dbReference type="PANTHER" id="PTHR32479:SF19">
    <property type="entry name" value="ANAEROBIC GLYCEROL-3-PHOSPHATE DEHYDROGENASE SUBUNIT C"/>
    <property type="match status" value="1"/>
</dbReference>
<keyword evidence="1" id="KW-0004">4Fe-4S</keyword>
<keyword evidence="2" id="KW-0479">Metal-binding</keyword>
<dbReference type="PANTHER" id="PTHR32479">
    <property type="entry name" value="GLYCOLATE OXIDASE IRON-SULFUR SUBUNIT"/>
    <property type="match status" value="1"/>
</dbReference>
<dbReference type="InterPro" id="IPR017900">
    <property type="entry name" value="4Fe4S_Fe_S_CS"/>
</dbReference>
<keyword evidence="5" id="KW-0411">Iron-sulfur</keyword>
<dbReference type="Pfam" id="PF02754">
    <property type="entry name" value="CCG"/>
    <property type="match status" value="1"/>
</dbReference>
<gene>
    <name evidence="7" type="ORF">MNBD_GAMMA05-1935</name>
</gene>
<keyword evidence="3" id="KW-0677">Repeat</keyword>
<dbReference type="PROSITE" id="PS00198">
    <property type="entry name" value="4FE4S_FER_1"/>
    <property type="match status" value="1"/>
</dbReference>
<protein>
    <submittedName>
        <fullName evidence="7">Fe-S oxidoreductase-like protein in Rubrerythrin cluster</fullName>
    </submittedName>
</protein>
<dbReference type="InterPro" id="IPR004017">
    <property type="entry name" value="Cys_rich_dom"/>
</dbReference>
<evidence type="ECO:0000256" key="5">
    <source>
        <dbReference type="ARBA" id="ARBA00023014"/>
    </source>
</evidence>
<evidence type="ECO:0000313" key="7">
    <source>
        <dbReference type="EMBL" id="VAW53023.1"/>
    </source>
</evidence>
<keyword evidence="4" id="KW-0408">Iron</keyword>
<evidence type="ECO:0000256" key="1">
    <source>
        <dbReference type="ARBA" id="ARBA00022485"/>
    </source>
</evidence>
<feature type="domain" description="Cysteine-rich" evidence="6">
    <location>
        <begin position="253"/>
        <end position="338"/>
    </location>
</feature>